<evidence type="ECO:0000313" key="4">
    <source>
        <dbReference type="EMBL" id="KAF0287152.1"/>
    </source>
</evidence>
<feature type="domain" description="Fibronectin type I" evidence="3">
    <location>
        <begin position="184"/>
        <end position="206"/>
    </location>
</feature>
<accession>A0A6A4VA07</accession>
<evidence type="ECO:0000259" key="3">
    <source>
        <dbReference type="Pfam" id="PF25868"/>
    </source>
</evidence>
<dbReference type="Pfam" id="PF25868">
    <property type="entry name" value="Fn1_3"/>
    <property type="match status" value="1"/>
</dbReference>
<dbReference type="Pfam" id="PF25537">
    <property type="entry name" value="DUF7921"/>
    <property type="match status" value="1"/>
</dbReference>
<evidence type="ECO:0000256" key="1">
    <source>
        <dbReference type="SAM" id="MobiDB-lite"/>
    </source>
</evidence>
<reference evidence="4 5" key="1">
    <citation type="submission" date="2019-07" db="EMBL/GenBank/DDBJ databases">
        <title>Draft genome assembly of a fouling barnacle, Amphibalanus amphitrite (Darwin, 1854): The first reference genome for Thecostraca.</title>
        <authorList>
            <person name="Kim W."/>
        </authorList>
    </citation>
    <scope>NUCLEOTIDE SEQUENCE [LARGE SCALE GENOMIC DNA]</scope>
    <source>
        <strain evidence="4">SNU_AA5</strain>
        <tissue evidence="4">Soma without cirri and trophi</tissue>
    </source>
</reference>
<dbReference type="InterPro" id="IPR057681">
    <property type="entry name" value="DUF7921"/>
</dbReference>
<dbReference type="AlphaFoldDB" id="A0A6A4VA07"/>
<evidence type="ECO:0000259" key="2">
    <source>
        <dbReference type="Pfam" id="PF25537"/>
    </source>
</evidence>
<feature type="region of interest" description="Disordered" evidence="1">
    <location>
        <begin position="54"/>
        <end position="95"/>
    </location>
</feature>
<organism evidence="4 5">
    <name type="scientific">Amphibalanus amphitrite</name>
    <name type="common">Striped barnacle</name>
    <name type="synonym">Balanus amphitrite</name>
    <dbReference type="NCBI Taxonomy" id="1232801"/>
    <lineage>
        <taxon>Eukaryota</taxon>
        <taxon>Metazoa</taxon>
        <taxon>Ecdysozoa</taxon>
        <taxon>Arthropoda</taxon>
        <taxon>Crustacea</taxon>
        <taxon>Multicrustacea</taxon>
        <taxon>Cirripedia</taxon>
        <taxon>Thoracica</taxon>
        <taxon>Thoracicalcarea</taxon>
        <taxon>Balanomorpha</taxon>
        <taxon>Balanoidea</taxon>
        <taxon>Balanidae</taxon>
        <taxon>Amphibalaninae</taxon>
        <taxon>Amphibalanus</taxon>
    </lineage>
</organism>
<protein>
    <submittedName>
        <fullName evidence="4">Uncharacterized protein</fullName>
    </submittedName>
</protein>
<sequence>MLPSSVWSLLSVDPPLFSCFIPYLTTTVSTVEAQREFHRQRSVLLEPILKEYGETVAPNGGPAESPSQNPARRVSDCHHHHNHHHHNHHHASHRSNHHYHHHCCNHVNHQCYHHQYHDGAALAGGGEGRRAAAGPSTSPLRAAAQPPLPAHCVSRREGRPLERIPVGSGIRYNRLEDDPDDPYRDEEDCSELCMCHGRGRLVCNVLDCLEKRECQSSLALYHHGTAGLVPYREGCVCHHGDFICMRPPADEYTLPFGVFLFLGYSRKEEEILHPYTHKTVKDHTITELKMLLLNTMREMGRDFQEWPCKLSIHQRFESTENIIVQAKLEEVEKMYNQSLSHDLLKREKDKCTGPLRDISYMINNRERSIVSHPLLSVFKMADVDVTTPDTSAAGPSPQSAAVLLLLATLLAMGPPA</sequence>
<dbReference type="InterPro" id="IPR059035">
    <property type="entry name" value="Fn1_3"/>
</dbReference>
<proteinExistence type="predicted"/>
<feature type="domain" description="DUF7921" evidence="2">
    <location>
        <begin position="208"/>
        <end position="247"/>
    </location>
</feature>
<dbReference type="EMBL" id="VIIS01002210">
    <property type="protein sequence ID" value="KAF0287152.1"/>
    <property type="molecule type" value="Genomic_DNA"/>
</dbReference>
<feature type="region of interest" description="Disordered" evidence="1">
    <location>
        <begin position="125"/>
        <end position="152"/>
    </location>
</feature>
<feature type="compositionally biased region" description="Low complexity" evidence="1">
    <location>
        <begin position="131"/>
        <end position="145"/>
    </location>
</feature>
<comment type="caution">
    <text evidence="4">The sequence shown here is derived from an EMBL/GenBank/DDBJ whole genome shotgun (WGS) entry which is preliminary data.</text>
</comment>
<dbReference type="OrthoDB" id="6374728at2759"/>
<dbReference type="Proteomes" id="UP000440578">
    <property type="component" value="Unassembled WGS sequence"/>
</dbReference>
<gene>
    <name evidence="4" type="ORF">FJT64_014338</name>
</gene>
<evidence type="ECO:0000313" key="5">
    <source>
        <dbReference type="Proteomes" id="UP000440578"/>
    </source>
</evidence>
<feature type="compositionally biased region" description="Basic residues" evidence="1">
    <location>
        <begin position="78"/>
        <end position="95"/>
    </location>
</feature>
<keyword evidence="5" id="KW-1185">Reference proteome</keyword>
<name>A0A6A4VA07_AMPAM</name>